<evidence type="ECO:0000256" key="3">
    <source>
        <dbReference type="ARBA" id="ARBA00022763"/>
    </source>
</evidence>
<dbReference type="GO" id="GO:0004527">
    <property type="term" value="F:exonuclease activity"/>
    <property type="evidence" value="ECO:0007669"/>
    <property type="project" value="UniProtKB-KW"/>
</dbReference>
<evidence type="ECO:0000256" key="7">
    <source>
        <dbReference type="ARBA" id="ARBA00022840"/>
    </source>
</evidence>
<feature type="domain" description="UvrD-like helicase C-terminal" evidence="10">
    <location>
        <begin position="240"/>
        <end position="542"/>
    </location>
</feature>
<dbReference type="InterPro" id="IPR038726">
    <property type="entry name" value="PDDEXK_AddAB-type"/>
</dbReference>
<dbReference type="EMBL" id="UOGE01000094">
    <property type="protein sequence ID" value="VAX24430.1"/>
    <property type="molecule type" value="Genomic_DNA"/>
</dbReference>
<keyword evidence="5" id="KW-0347">Helicase</keyword>
<keyword evidence="9" id="KW-0234">DNA repair</keyword>
<organism evidence="11">
    <name type="scientific">hydrothermal vent metagenome</name>
    <dbReference type="NCBI Taxonomy" id="652676"/>
    <lineage>
        <taxon>unclassified sequences</taxon>
        <taxon>metagenomes</taxon>
        <taxon>ecological metagenomes</taxon>
    </lineage>
</organism>
<keyword evidence="6" id="KW-0269">Exonuclease</keyword>
<evidence type="ECO:0000256" key="4">
    <source>
        <dbReference type="ARBA" id="ARBA00022801"/>
    </source>
</evidence>
<sequence>MNQLPTLTLYPTHQRLLSALGEVMRADEDMGAIHPGMMTIGAFEAKLGFEILGNITEASDVALSLVAAKILDDYYQNRRSGAFKSALGFRGFIPSLLSFFDELGAGLVSPEELAEISGYAPQKEEEICALYKAYRAELVKRKLTDAGMAREALITALGDIKTVANSETLSQFGAIRLVDIYQFTPYRFELFRRIAKAQKVIITAPVPDERRQAFGFIVTNLIKFESLEDREEKLEIKFEEPIEGPLAPLRDNIFELSPKRDNEVNGLKETVTIIKCSSRYREIEEVGASIYKQKKEHGLDWSDFGAVFRDINPYGAIIEDVFGRYGIPFNFKRGLPLSLNPLVRSILTIFTAIETGFARDEVLRILGSPYFTRYRKLDTEIAQKLFLKAGIIEGSKSYWSKKLAGAQKLCKGKELARAKQITTATIELLARLAGFARQMRPPSFINTLIDIIKYLKIDPDPDFTGGRAEAIRFRDNNAYAQIIEILVETREAVGDLKLGRAPLGFEKTKNILLNQINRRSALEQNLADRMSVTLLNAHDAVGTSFPSLFIAGMHENEFPRFMERSSLLHETQRSRFNKVHAETILQNHPLLIKGRQVFDKAQDKWQEEALLFYQSLKAAKERLIFTHSAQELNGEALMRSQFIDDALETIMPEATSEEREKFIETAPNLSIDKNPDELLDPEEQKMWLLKNLFHAEGGSRIVDEKLAQIVRGEDDWKNLQRLVKLSIVERARDDYFMEQDPQVKIKLLTPYLGLLGAGKELVLEHVVKGRRGTYSPTGLEKYGQCPFRYFGSAILKLGAVEEPRMEIDAMNAGSLSHSILELFYARLIKTGSLPVTGSEADLGALRRAANDAFKEFEKKGKQGDPAIWEVVKERALNQLIIFIRFEVEDQKKNGFIPVAVEERFDLPTDDGETPQAPLKIETAGGDPRYLMGFVDRIDLNESKNGVRVVDYKLGSNIYHYKSMLKPDNMGELSFQPGIYMIMAKQFAKTRGLLPKIDDVQGGYRLIGATMFNKSFAFAPGWNDSDEAMADQNKFTQKIATVIEQIEDGRFPIDPDRCDYCEFTRLCRYVSSSQVFGDGGGE</sequence>
<keyword evidence="2" id="KW-0547">Nucleotide-binding</keyword>
<keyword evidence="8" id="KW-0238">DNA-binding</keyword>
<gene>
    <name evidence="11" type="ORF">MNBD_NITROSPINAE02-1113</name>
</gene>
<dbReference type="SUPFAM" id="SSF52540">
    <property type="entry name" value="P-loop containing nucleoside triphosphate hydrolases"/>
    <property type="match status" value="1"/>
</dbReference>
<dbReference type="Pfam" id="PF13361">
    <property type="entry name" value="UvrD_C"/>
    <property type="match status" value="1"/>
</dbReference>
<dbReference type="GO" id="GO:0003677">
    <property type="term" value="F:DNA binding"/>
    <property type="evidence" value="ECO:0007669"/>
    <property type="project" value="UniProtKB-KW"/>
</dbReference>
<dbReference type="InterPro" id="IPR011604">
    <property type="entry name" value="PDDEXK-like_dom_sf"/>
</dbReference>
<proteinExistence type="predicted"/>
<dbReference type="GO" id="GO:0004386">
    <property type="term" value="F:helicase activity"/>
    <property type="evidence" value="ECO:0007669"/>
    <property type="project" value="UniProtKB-KW"/>
</dbReference>
<dbReference type="Gene3D" id="3.90.320.10">
    <property type="match status" value="1"/>
</dbReference>
<keyword evidence="1" id="KW-0540">Nuclease</keyword>
<evidence type="ECO:0000256" key="8">
    <source>
        <dbReference type="ARBA" id="ARBA00023125"/>
    </source>
</evidence>
<evidence type="ECO:0000259" key="10">
    <source>
        <dbReference type="PROSITE" id="PS51217"/>
    </source>
</evidence>
<evidence type="ECO:0000256" key="6">
    <source>
        <dbReference type="ARBA" id="ARBA00022839"/>
    </source>
</evidence>
<keyword evidence="7" id="KW-0067">ATP-binding</keyword>
<dbReference type="Pfam" id="PF12705">
    <property type="entry name" value="PDDEXK_1"/>
    <property type="match status" value="1"/>
</dbReference>
<evidence type="ECO:0000313" key="11">
    <source>
        <dbReference type="EMBL" id="VAX24430.1"/>
    </source>
</evidence>
<keyword evidence="4" id="KW-0378">Hydrolase</keyword>
<dbReference type="Gene3D" id="3.40.50.300">
    <property type="entry name" value="P-loop containing nucleotide triphosphate hydrolases"/>
    <property type="match status" value="2"/>
</dbReference>
<evidence type="ECO:0000256" key="9">
    <source>
        <dbReference type="ARBA" id="ARBA00023204"/>
    </source>
</evidence>
<dbReference type="AlphaFoldDB" id="A0A3B1CP11"/>
<name>A0A3B1CP11_9ZZZZ</name>
<evidence type="ECO:0000256" key="5">
    <source>
        <dbReference type="ARBA" id="ARBA00022806"/>
    </source>
</evidence>
<dbReference type="PANTHER" id="PTHR30591">
    <property type="entry name" value="RECBCD ENZYME SUBUNIT RECC"/>
    <property type="match status" value="1"/>
</dbReference>
<dbReference type="PANTHER" id="PTHR30591:SF1">
    <property type="entry name" value="RECBCD ENZYME SUBUNIT RECC"/>
    <property type="match status" value="1"/>
</dbReference>
<accession>A0A3B1CP11</accession>
<keyword evidence="3" id="KW-0227">DNA damage</keyword>
<dbReference type="GO" id="GO:0005524">
    <property type="term" value="F:ATP binding"/>
    <property type="evidence" value="ECO:0007669"/>
    <property type="project" value="UniProtKB-KW"/>
</dbReference>
<dbReference type="PROSITE" id="PS51217">
    <property type="entry name" value="UVRD_HELICASE_CTER"/>
    <property type="match status" value="1"/>
</dbReference>
<evidence type="ECO:0000256" key="2">
    <source>
        <dbReference type="ARBA" id="ARBA00022741"/>
    </source>
</evidence>
<dbReference type="InterPro" id="IPR027417">
    <property type="entry name" value="P-loop_NTPase"/>
</dbReference>
<evidence type="ECO:0000256" key="1">
    <source>
        <dbReference type="ARBA" id="ARBA00022722"/>
    </source>
</evidence>
<dbReference type="GO" id="GO:0006281">
    <property type="term" value="P:DNA repair"/>
    <property type="evidence" value="ECO:0007669"/>
    <property type="project" value="UniProtKB-KW"/>
</dbReference>
<reference evidence="11" key="1">
    <citation type="submission" date="2018-06" db="EMBL/GenBank/DDBJ databases">
        <authorList>
            <person name="Zhirakovskaya E."/>
        </authorList>
    </citation>
    <scope>NUCLEOTIDE SEQUENCE</scope>
</reference>
<dbReference type="InterPro" id="IPR014017">
    <property type="entry name" value="DNA_helicase_UvrD-like_C"/>
</dbReference>
<dbReference type="GO" id="GO:0006310">
    <property type="term" value="P:DNA recombination"/>
    <property type="evidence" value="ECO:0007669"/>
    <property type="project" value="TreeGrafter"/>
</dbReference>
<protein>
    <recommendedName>
        <fullName evidence="10">UvrD-like helicase C-terminal domain-containing protein</fullName>
    </recommendedName>
</protein>